<dbReference type="GO" id="GO:0006811">
    <property type="term" value="P:monoatomic ion transport"/>
    <property type="evidence" value="ECO:0007669"/>
    <property type="project" value="UniProtKB-KW"/>
</dbReference>
<dbReference type="GO" id="GO:0042910">
    <property type="term" value="F:xenobiotic transmembrane transporter activity"/>
    <property type="evidence" value="ECO:0007669"/>
    <property type="project" value="InterPro"/>
</dbReference>
<dbReference type="Pfam" id="PF01554">
    <property type="entry name" value="MatE"/>
    <property type="match status" value="2"/>
</dbReference>
<feature type="transmembrane region" description="Helical" evidence="10">
    <location>
        <begin position="425"/>
        <end position="449"/>
    </location>
</feature>
<sequence>MVALVMFMVNMGGYCRIYKGHYKALFLLGFPIIVGQLGSVALGFADTLMIGWHSIGELGAASFVNNLFNLVILSGTGFSYGLTPIAGELYGRGKLSGAGRALRCSLFANGLAGVLLTAVMFIVYLNVERLGQPEELLPLMKPYYSVLLLSLVFVMIFNAFKQFFDSITDTRTSMWILLGGNLLNILGNYLLINGKWGFPEWGLLGAGVSTLFSRIVMVMAFVGVFVRSYRMARYRVGFFRLGFSFATFRRLNALGLPVGLQMGMETSSFSLSAVMVGWLGTVALASHQIMCTMATLAFLMYYGMGAAVAVRVSHFKGQCDFVNVRRSAYAGFHLIMMMAAVFLSVLFLFKHPIAGFFTDNEDVRVMVVSLVFPMLLYQFGDGLQISFANALRGVSDVKPMIWMAFIAYFVISLPVGYFLGFVLGWGIVGVWMAFPFGLTSAGGMLWYRFRRNMKDTRSK</sequence>
<evidence type="ECO:0000256" key="9">
    <source>
        <dbReference type="ARBA" id="ARBA00031636"/>
    </source>
</evidence>
<name>A0A5J4SXB8_9ZZZZ</name>
<dbReference type="InterPro" id="IPR050222">
    <property type="entry name" value="MATE_MdtK"/>
</dbReference>
<dbReference type="GO" id="GO:0005886">
    <property type="term" value="C:plasma membrane"/>
    <property type="evidence" value="ECO:0007669"/>
    <property type="project" value="UniProtKB-SubCell"/>
</dbReference>
<evidence type="ECO:0000256" key="2">
    <source>
        <dbReference type="ARBA" id="ARBA00022448"/>
    </source>
</evidence>
<feature type="transmembrane region" description="Helical" evidence="10">
    <location>
        <begin position="67"/>
        <end position="86"/>
    </location>
</feature>
<keyword evidence="7" id="KW-0406">Ion transport</keyword>
<feature type="transmembrane region" description="Helical" evidence="10">
    <location>
        <begin position="106"/>
        <end position="127"/>
    </location>
</feature>
<dbReference type="GO" id="GO:0015297">
    <property type="term" value="F:antiporter activity"/>
    <property type="evidence" value="ECO:0007669"/>
    <property type="project" value="UniProtKB-KW"/>
</dbReference>
<feature type="transmembrane region" description="Helical" evidence="10">
    <location>
        <begin position="142"/>
        <end position="160"/>
    </location>
</feature>
<keyword evidence="6 10" id="KW-1133">Transmembrane helix</keyword>
<reference evidence="11" key="1">
    <citation type="submission" date="2019-03" db="EMBL/GenBank/DDBJ databases">
        <title>Single cell metagenomics reveals metabolic interactions within the superorganism composed of flagellate Streblomastix strix and complex community of Bacteroidetes bacteria on its surface.</title>
        <authorList>
            <person name="Treitli S.C."/>
            <person name="Kolisko M."/>
            <person name="Husnik F."/>
            <person name="Keeling P."/>
            <person name="Hampl V."/>
        </authorList>
    </citation>
    <scope>NUCLEOTIDE SEQUENCE</scope>
    <source>
        <strain evidence="11">STM</strain>
    </source>
</reference>
<proteinExistence type="predicted"/>
<dbReference type="CDD" id="cd13131">
    <property type="entry name" value="MATE_NorM_like"/>
    <property type="match status" value="1"/>
</dbReference>
<dbReference type="PIRSF" id="PIRSF006603">
    <property type="entry name" value="DinF"/>
    <property type="match status" value="1"/>
</dbReference>
<dbReference type="EMBL" id="SNRY01000021">
    <property type="protein sequence ID" value="KAA6350876.1"/>
    <property type="molecule type" value="Genomic_DNA"/>
</dbReference>
<evidence type="ECO:0000256" key="4">
    <source>
        <dbReference type="ARBA" id="ARBA00022475"/>
    </source>
</evidence>
<evidence type="ECO:0000313" key="11">
    <source>
        <dbReference type="EMBL" id="KAA6350876.1"/>
    </source>
</evidence>
<feature type="transmembrane region" description="Helical" evidence="10">
    <location>
        <begin position="204"/>
        <end position="226"/>
    </location>
</feature>
<evidence type="ECO:0000256" key="8">
    <source>
        <dbReference type="ARBA" id="ARBA00023136"/>
    </source>
</evidence>
<organism evidence="11">
    <name type="scientific">termite gut metagenome</name>
    <dbReference type="NCBI Taxonomy" id="433724"/>
    <lineage>
        <taxon>unclassified sequences</taxon>
        <taxon>metagenomes</taxon>
        <taxon>organismal metagenomes</taxon>
    </lineage>
</organism>
<evidence type="ECO:0000256" key="3">
    <source>
        <dbReference type="ARBA" id="ARBA00022449"/>
    </source>
</evidence>
<dbReference type="InterPro" id="IPR002528">
    <property type="entry name" value="MATE_fam"/>
</dbReference>
<dbReference type="NCBIfam" id="TIGR00797">
    <property type="entry name" value="matE"/>
    <property type="match status" value="1"/>
</dbReference>
<evidence type="ECO:0000256" key="5">
    <source>
        <dbReference type="ARBA" id="ARBA00022692"/>
    </source>
</evidence>
<feature type="transmembrane region" description="Helical" evidence="10">
    <location>
        <begin position="401"/>
        <end position="419"/>
    </location>
</feature>
<evidence type="ECO:0000256" key="7">
    <source>
        <dbReference type="ARBA" id="ARBA00023065"/>
    </source>
</evidence>
<evidence type="ECO:0000256" key="6">
    <source>
        <dbReference type="ARBA" id="ARBA00022989"/>
    </source>
</evidence>
<keyword evidence="2" id="KW-0813">Transport</keyword>
<accession>A0A5J4SXB8</accession>
<keyword evidence="8 10" id="KW-0472">Membrane</keyword>
<protein>
    <recommendedName>
        <fullName evidence="9">Multidrug-efflux transporter</fullName>
    </recommendedName>
</protein>
<feature type="transmembrane region" description="Helical" evidence="10">
    <location>
        <begin position="172"/>
        <end position="192"/>
    </location>
</feature>
<dbReference type="InterPro" id="IPR048279">
    <property type="entry name" value="MdtK-like"/>
</dbReference>
<gene>
    <name evidence="11" type="ORF">EZS27_001723</name>
</gene>
<keyword evidence="4" id="KW-1003">Cell membrane</keyword>
<dbReference type="PANTHER" id="PTHR43298">
    <property type="entry name" value="MULTIDRUG RESISTANCE PROTEIN NORM-RELATED"/>
    <property type="match status" value="1"/>
</dbReference>
<evidence type="ECO:0000256" key="10">
    <source>
        <dbReference type="SAM" id="Phobius"/>
    </source>
</evidence>
<comment type="subcellular location">
    <subcellularLocation>
        <location evidence="1">Cell membrane</location>
        <topology evidence="1">Multi-pass membrane protein</topology>
    </subcellularLocation>
</comment>
<feature type="transmembrane region" description="Helical" evidence="10">
    <location>
        <begin position="278"/>
        <end position="310"/>
    </location>
</feature>
<keyword evidence="3" id="KW-0050">Antiport</keyword>
<feature type="transmembrane region" description="Helical" evidence="10">
    <location>
        <begin position="331"/>
        <end position="351"/>
    </location>
</feature>
<feature type="transmembrane region" description="Helical" evidence="10">
    <location>
        <begin position="363"/>
        <end position="380"/>
    </location>
</feature>
<dbReference type="AlphaFoldDB" id="A0A5J4SXB8"/>
<comment type="caution">
    <text evidence="11">The sequence shown here is derived from an EMBL/GenBank/DDBJ whole genome shotgun (WGS) entry which is preliminary data.</text>
</comment>
<evidence type="ECO:0000256" key="1">
    <source>
        <dbReference type="ARBA" id="ARBA00004651"/>
    </source>
</evidence>
<dbReference type="PANTHER" id="PTHR43298:SF2">
    <property type="entry name" value="FMN_FAD EXPORTER YEEO-RELATED"/>
    <property type="match status" value="1"/>
</dbReference>
<keyword evidence="5 10" id="KW-0812">Transmembrane</keyword>